<comment type="caution">
    <text evidence="5">The sequence shown here is derived from an EMBL/GenBank/DDBJ whole genome shotgun (WGS) entry which is preliminary data.</text>
</comment>
<dbReference type="InterPro" id="IPR012328">
    <property type="entry name" value="Chalcone/stilbene_synt_C"/>
</dbReference>
<name>A0ABQ1Z8B5_9BACL</name>
<evidence type="ECO:0000313" key="6">
    <source>
        <dbReference type="Proteomes" id="UP000652153"/>
    </source>
</evidence>
<dbReference type="Pfam" id="PF00195">
    <property type="entry name" value="Chal_sti_synt_N"/>
    <property type="match status" value="1"/>
</dbReference>
<sequence>MNSNWKHLHGDAAILGMGTALPAHVVDQTEIAELIAASVHDRPELARFAKRIFRSCGVETRYTVEPSYIGPLEECRYLPTLAASGEPSDIPTTKERMDIFQREALPLALKAAEQAMLDAGVSAASITHLITVSCTGQYLPGLDVDLIRSLGLSARVNRQPLIFQGCAAGLKAIQMARDVVQGTPGSQVLVVCVELCSLHFQPVQDREALFAASFFGDAASASIVGRPEAQHTDYLSLGTGYSVLLPDSMQDMTWKVADYGYDLHLSPRIPKLLGLHLEEELRLLLQHEQLPELWAIHPGGRGIVDSVQEVMKLKQEQTKYSRDILRDYGNLSSNTILFVLQAMRMDMKVREQSTTTGVAMAFGPGLTAELMKFTYVPSLSLAAEEQNHVFF</sequence>
<dbReference type="InterPro" id="IPR001099">
    <property type="entry name" value="Chalcone/stilbene_synt_N"/>
</dbReference>
<keyword evidence="2" id="KW-0808">Transferase</keyword>
<dbReference type="Pfam" id="PF02797">
    <property type="entry name" value="Chal_sti_synt_C"/>
    <property type="match status" value="1"/>
</dbReference>
<dbReference type="Proteomes" id="UP000652153">
    <property type="component" value="Unassembled WGS sequence"/>
</dbReference>
<keyword evidence="6" id="KW-1185">Reference proteome</keyword>
<comment type="similarity">
    <text evidence="1">Belongs to the thiolase-like superfamily. Chalcone/stilbene synthases family.</text>
</comment>
<evidence type="ECO:0000259" key="4">
    <source>
        <dbReference type="Pfam" id="PF02797"/>
    </source>
</evidence>
<reference evidence="6" key="1">
    <citation type="journal article" date="2019" name="Int. J. Syst. Evol. Microbiol.">
        <title>The Global Catalogue of Microorganisms (GCM) 10K type strain sequencing project: providing services to taxonomists for standard genome sequencing and annotation.</title>
        <authorList>
            <consortium name="The Broad Institute Genomics Platform"/>
            <consortium name="The Broad Institute Genome Sequencing Center for Infectious Disease"/>
            <person name="Wu L."/>
            <person name="Ma J."/>
        </authorList>
    </citation>
    <scope>NUCLEOTIDE SEQUENCE [LARGE SCALE GENOMIC DNA]</scope>
    <source>
        <strain evidence="6">CGMCC 1.12770</strain>
    </source>
</reference>
<feature type="domain" description="Chalcone/stilbene synthase N-terminal" evidence="3">
    <location>
        <begin position="7"/>
        <end position="225"/>
    </location>
</feature>
<accession>A0ABQ1Z8B5</accession>
<dbReference type="PANTHER" id="PTHR11877:SF46">
    <property type="entry name" value="TYPE III POLYKETIDE SYNTHASE A"/>
    <property type="match status" value="1"/>
</dbReference>
<dbReference type="PANTHER" id="PTHR11877">
    <property type="entry name" value="HYDROXYMETHYLGLUTARYL-COA SYNTHASE"/>
    <property type="match status" value="1"/>
</dbReference>
<dbReference type="SUPFAM" id="SSF53901">
    <property type="entry name" value="Thiolase-like"/>
    <property type="match status" value="2"/>
</dbReference>
<protein>
    <submittedName>
        <fullName evidence="5">Naringenin-chalcone synthase</fullName>
    </submittedName>
</protein>
<dbReference type="CDD" id="cd00831">
    <property type="entry name" value="CHS_like"/>
    <property type="match status" value="1"/>
</dbReference>
<dbReference type="InterPro" id="IPR011141">
    <property type="entry name" value="Polyketide_synthase_type-III"/>
</dbReference>
<evidence type="ECO:0000259" key="3">
    <source>
        <dbReference type="Pfam" id="PF00195"/>
    </source>
</evidence>
<evidence type="ECO:0000256" key="2">
    <source>
        <dbReference type="ARBA" id="ARBA00022679"/>
    </source>
</evidence>
<organism evidence="5 6">
    <name type="scientific">Paenibacillus silvae</name>
    <dbReference type="NCBI Taxonomy" id="1325358"/>
    <lineage>
        <taxon>Bacteria</taxon>
        <taxon>Bacillati</taxon>
        <taxon>Bacillota</taxon>
        <taxon>Bacilli</taxon>
        <taxon>Bacillales</taxon>
        <taxon>Paenibacillaceae</taxon>
        <taxon>Paenibacillus</taxon>
    </lineage>
</organism>
<proteinExistence type="inferred from homology"/>
<dbReference type="PIRSF" id="PIRSF000451">
    <property type="entry name" value="PKS_III"/>
    <property type="match status" value="1"/>
</dbReference>
<dbReference type="InterPro" id="IPR016039">
    <property type="entry name" value="Thiolase-like"/>
</dbReference>
<gene>
    <name evidence="5" type="ORF">GCM10008014_19680</name>
</gene>
<dbReference type="Gene3D" id="3.40.47.10">
    <property type="match status" value="2"/>
</dbReference>
<dbReference type="RefSeq" id="WP_188592213.1">
    <property type="nucleotide sequence ID" value="NZ_BMFU01000002.1"/>
</dbReference>
<feature type="domain" description="Chalcone/stilbene synthase C-terminal" evidence="4">
    <location>
        <begin position="243"/>
        <end position="372"/>
    </location>
</feature>
<evidence type="ECO:0000313" key="5">
    <source>
        <dbReference type="EMBL" id="GGH52699.1"/>
    </source>
</evidence>
<evidence type="ECO:0000256" key="1">
    <source>
        <dbReference type="ARBA" id="ARBA00005531"/>
    </source>
</evidence>
<dbReference type="EMBL" id="BMFU01000002">
    <property type="protein sequence ID" value="GGH52699.1"/>
    <property type="molecule type" value="Genomic_DNA"/>
</dbReference>